<name>A0A084G4Q3_PSEDA</name>
<feature type="transmembrane region" description="Helical" evidence="7">
    <location>
        <begin position="186"/>
        <end position="209"/>
    </location>
</feature>
<dbReference type="VEuPathDB" id="FungiDB:SAPIO_CDS5477"/>
<gene>
    <name evidence="10" type="ORF">SAPIO_CDS5477</name>
</gene>
<evidence type="ECO:0000256" key="7">
    <source>
        <dbReference type="SAM" id="Phobius"/>
    </source>
</evidence>
<feature type="transmembrane region" description="Helical" evidence="7">
    <location>
        <begin position="250"/>
        <end position="269"/>
    </location>
</feature>
<keyword evidence="11" id="KW-1185">Reference proteome</keyword>
<dbReference type="KEGG" id="sapo:SAPIO_CDS5477"/>
<dbReference type="RefSeq" id="XP_016642114.1">
    <property type="nucleotide sequence ID" value="XM_016787799.1"/>
</dbReference>
<dbReference type="Pfam" id="PF25147">
    <property type="entry name" value="Ribophorin_II_C"/>
    <property type="match status" value="1"/>
</dbReference>
<dbReference type="OMA" id="VFFMYYT"/>
<evidence type="ECO:0000259" key="9">
    <source>
        <dbReference type="Pfam" id="PF25147"/>
    </source>
</evidence>
<dbReference type="GO" id="GO:0008250">
    <property type="term" value="C:oligosaccharyltransferase complex"/>
    <property type="evidence" value="ECO:0007669"/>
    <property type="project" value="InterPro"/>
</dbReference>
<evidence type="ECO:0000256" key="3">
    <source>
        <dbReference type="ARBA" id="ARBA00022729"/>
    </source>
</evidence>
<evidence type="ECO:0000256" key="1">
    <source>
        <dbReference type="ARBA" id="ARBA00004477"/>
    </source>
</evidence>
<comment type="caution">
    <text evidence="10">The sequence shown here is derived from an EMBL/GenBank/DDBJ whole genome shotgun (WGS) entry which is preliminary data.</text>
</comment>
<dbReference type="HOGENOM" id="CLU_051361_0_0_1"/>
<dbReference type="OrthoDB" id="432292at2759"/>
<dbReference type="AlphaFoldDB" id="A0A084G4Q3"/>
<evidence type="ECO:0000256" key="8">
    <source>
        <dbReference type="SAM" id="SignalP"/>
    </source>
</evidence>
<organism evidence="10 11">
    <name type="scientific">Pseudallescheria apiosperma</name>
    <name type="common">Scedosporium apiospermum</name>
    <dbReference type="NCBI Taxonomy" id="563466"/>
    <lineage>
        <taxon>Eukaryota</taxon>
        <taxon>Fungi</taxon>
        <taxon>Dikarya</taxon>
        <taxon>Ascomycota</taxon>
        <taxon>Pezizomycotina</taxon>
        <taxon>Sordariomycetes</taxon>
        <taxon>Hypocreomycetidae</taxon>
        <taxon>Microascales</taxon>
        <taxon>Microascaceae</taxon>
        <taxon>Scedosporium</taxon>
    </lineage>
</organism>
<comment type="subcellular location">
    <subcellularLocation>
        <location evidence="1">Endoplasmic reticulum membrane</location>
        <topology evidence="1">Multi-pass membrane protein</topology>
    </subcellularLocation>
</comment>
<evidence type="ECO:0000256" key="5">
    <source>
        <dbReference type="ARBA" id="ARBA00022989"/>
    </source>
</evidence>
<protein>
    <recommendedName>
        <fullName evidence="9">Ribophorin II C-terminal domain-containing protein</fullName>
    </recommendedName>
</protein>
<keyword evidence="4" id="KW-0256">Endoplasmic reticulum</keyword>
<dbReference type="GO" id="GO:0006487">
    <property type="term" value="P:protein N-linked glycosylation"/>
    <property type="evidence" value="ECO:0007669"/>
    <property type="project" value="TreeGrafter"/>
</dbReference>
<dbReference type="UniPathway" id="UPA00378"/>
<keyword evidence="2 7" id="KW-0812">Transmembrane</keyword>
<dbReference type="Proteomes" id="UP000028545">
    <property type="component" value="Unassembled WGS sequence"/>
</dbReference>
<dbReference type="EMBL" id="JOWA01000099">
    <property type="protein sequence ID" value="KEZ42315.1"/>
    <property type="molecule type" value="Genomic_DNA"/>
</dbReference>
<proteinExistence type="predicted"/>
<keyword evidence="3 8" id="KW-0732">Signal</keyword>
<keyword evidence="5 7" id="KW-1133">Transmembrane helix</keyword>
<evidence type="ECO:0000313" key="11">
    <source>
        <dbReference type="Proteomes" id="UP000028545"/>
    </source>
</evidence>
<evidence type="ECO:0000256" key="6">
    <source>
        <dbReference type="ARBA" id="ARBA00023136"/>
    </source>
</evidence>
<dbReference type="PANTHER" id="PTHR12640">
    <property type="entry name" value="RIBOPHORIN II"/>
    <property type="match status" value="1"/>
</dbReference>
<dbReference type="InterPro" id="IPR056790">
    <property type="entry name" value="Ribophorin_II_C"/>
</dbReference>
<reference evidence="10 11" key="1">
    <citation type="journal article" date="2014" name="Genome Announc.">
        <title>Draft genome sequence of the pathogenic fungus Scedosporium apiospermum.</title>
        <authorList>
            <person name="Vandeputte P."/>
            <person name="Ghamrawi S."/>
            <person name="Rechenmann M."/>
            <person name="Iltis A."/>
            <person name="Giraud S."/>
            <person name="Fleury M."/>
            <person name="Thornton C."/>
            <person name="Delhaes L."/>
            <person name="Meyer W."/>
            <person name="Papon N."/>
            <person name="Bouchara J.P."/>
        </authorList>
    </citation>
    <scope>NUCLEOTIDE SEQUENCE [LARGE SCALE GENOMIC DNA]</scope>
    <source>
        <strain evidence="10 11">IHEM 14462</strain>
    </source>
</reference>
<feature type="domain" description="Ribophorin II C-terminal" evidence="9">
    <location>
        <begin position="176"/>
        <end position="279"/>
    </location>
</feature>
<evidence type="ECO:0000313" key="10">
    <source>
        <dbReference type="EMBL" id="KEZ42315.1"/>
    </source>
</evidence>
<dbReference type="InterPro" id="IPR008814">
    <property type="entry name" value="Swp1"/>
</dbReference>
<dbReference type="PANTHER" id="PTHR12640:SF0">
    <property type="entry name" value="DOLICHYL-DIPHOSPHOOLIGOSACCHARIDE--PROTEIN GLYCOSYLTRANSFERASE SUBUNIT 2"/>
    <property type="match status" value="1"/>
</dbReference>
<feature type="transmembrane region" description="Helical" evidence="7">
    <location>
        <begin position="221"/>
        <end position="244"/>
    </location>
</feature>
<dbReference type="GeneID" id="27724549"/>
<keyword evidence="6 7" id="KW-0472">Membrane</keyword>
<accession>A0A084G4Q3</accession>
<evidence type="ECO:0000256" key="4">
    <source>
        <dbReference type="ARBA" id="ARBA00022824"/>
    </source>
</evidence>
<evidence type="ECO:0000256" key="2">
    <source>
        <dbReference type="ARBA" id="ARBA00022692"/>
    </source>
</evidence>
<feature type="chain" id="PRO_5044229090" description="Ribophorin II C-terminal domain-containing protein" evidence="8">
    <location>
        <begin position="20"/>
        <end position="284"/>
    </location>
</feature>
<sequence length="284" mass="31033">MRILQSLSTLLLVASTAYAASSWEFDDATVSIKSRKGAGLTEKFTQKATLSKALPLDTTDTIKVVLKTKEDRKPKKPHQAFVIIKEEDTGLEAPFAFAVKESGKAVVEIPRKELPVQHLLSKKPLHASIVIGSFGSSEGLVRPVFDIDLVDNPAATPPQYEKPIRYGKLPEIHHIFKAPDRVPPKIVSIFFTLAVLAPIPALFIGWIVLGANLTHLKTAFAAAPLSHAIFFGSIVAMEASFFMYHRSWNLFQLLPVAGVIGVITFLSGTKALGEVQSRRLAGER</sequence>
<feature type="signal peptide" evidence="8">
    <location>
        <begin position="1"/>
        <end position="19"/>
    </location>
</feature>